<dbReference type="Pfam" id="PF25755">
    <property type="entry name" value="Phage_T3_1_05"/>
    <property type="match status" value="1"/>
</dbReference>
<dbReference type="InterPro" id="IPR058006">
    <property type="entry name" value="1.05"/>
</dbReference>
<protein>
    <submittedName>
        <fullName evidence="1">Uncharacterized protein</fullName>
    </submittedName>
</protein>
<keyword evidence="2" id="KW-1185">Reference proteome</keyword>
<reference evidence="2" key="1">
    <citation type="submission" date="2017-08" db="EMBL/GenBank/DDBJ databases">
        <title>Complete genome sequence of Aeromonas hydrophila bacteriophage Ahp1.</title>
        <authorList>
            <person name="Tyagi A."/>
            <person name="Kumar N."/>
            <person name="Singh N.K."/>
            <person name="Kaur S."/>
        </authorList>
    </citation>
    <scope>NUCLEOTIDE SEQUENCE [LARGE SCALE GENOMIC DNA]</scope>
</reference>
<sequence length="76" mass="8393">MRKVCTEIKLPLLYADGSEDRHVFNLGLGPCGKVVKSLSYRIKGATVTVKQHTECGEVKLFVYPLASINGRITITK</sequence>
<organism evidence="1 2">
    <name type="scientific">Aeromonas phage CF7</name>
    <dbReference type="NCBI Taxonomy" id="2507411"/>
    <lineage>
        <taxon>Viruses</taxon>
        <taxon>Duplodnaviria</taxon>
        <taxon>Heunggongvirae</taxon>
        <taxon>Uroviricota</taxon>
        <taxon>Caudoviricetes</taxon>
        <taxon>Autographivirales</taxon>
        <taxon>Autonotataviridae</taxon>
        <taxon>Melnykvirinae</taxon>
        <taxon>Ahphunavirus</taxon>
        <taxon>Ahphunavirus CF7</taxon>
    </lineage>
</organism>
<evidence type="ECO:0000313" key="1">
    <source>
        <dbReference type="EMBL" id="ASZ71984.1"/>
    </source>
</evidence>
<gene>
    <name evidence="1" type="ORF">CF7_38</name>
</gene>
<dbReference type="EMBL" id="MF683623">
    <property type="protein sequence ID" value="ASZ71984.1"/>
    <property type="molecule type" value="Genomic_DNA"/>
</dbReference>
<proteinExistence type="predicted"/>
<dbReference type="Proteomes" id="UP000230617">
    <property type="component" value="Segment"/>
</dbReference>
<evidence type="ECO:0000313" key="2">
    <source>
        <dbReference type="Proteomes" id="UP000230617"/>
    </source>
</evidence>
<accession>A0A249XLB5</accession>
<name>A0A249XLB5_9CAUD</name>